<dbReference type="Pfam" id="PF00486">
    <property type="entry name" value="Trans_reg_C"/>
    <property type="match status" value="1"/>
</dbReference>
<dbReference type="PANTHER" id="PTHR48111">
    <property type="entry name" value="REGULATOR OF RPOS"/>
    <property type="match status" value="1"/>
</dbReference>
<evidence type="ECO:0000256" key="5">
    <source>
        <dbReference type="ARBA" id="ARBA00023125"/>
    </source>
</evidence>
<evidence type="ECO:0000259" key="10">
    <source>
        <dbReference type="PROSITE" id="PS50110"/>
    </source>
</evidence>
<evidence type="ECO:0000313" key="13">
    <source>
        <dbReference type="Proteomes" id="UP000013523"/>
    </source>
</evidence>
<dbReference type="FunFam" id="3.40.50.2300:FF:000001">
    <property type="entry name" value="DNA-binding response regulator PhoB"/>
    <property type="match status" value="1"/>
</dbReference>
<dbReference type="Gene3D" id="6.10.250.690">
    <property type="match status" value="1"/>
</dbReference>
<dbReference type="CDD" id="cd17574">
    <property type="entry name" value="REC_OmpR"/>
    <property type="match status" value="1"/>
</dbReference>
<dbReference type="KEGG" id="cpas:Clopa_1269"/>
<keyword evidence="6" id="KW-0804">Transcription</keyword>
<name>R4JZJ8_CLOPA</name>
<dbReference type="GO" id="GO:0006355">
    <property type="term" value="P:regulation of DNA-templated transcription"/>
    <property type="evidence" value="ECO:0007669"/>
    <property type="project" value="InterPro"/>
</dbReference>
<proteinExistence type="predicted"/>
<feature type="domain" description="Response regulatory" evidence="10">
    <location>
        <begin position="5"/>
        <end position="118"/>
    </location>
</feature>
<dbReference type="PANTHER" id="PTHR48111:SF22">
    <property type="entry name" value="REGULATOR OF RPOS"/>
    <property type="match status" value="1"/>
</dbReference>
<gene>
    <name evidence="12" type="ORF">Clopa_1269</name>
</gene>
<keyword evidence="3" id="KW-0902">Two-component regulatory system</keyword>
<sequence length="227" mass="26263">MKAFKILIVEDEKQMAMFIEMELTHEGYKADVSHDGIDALKKIEKNRYDLIILDIMLPGLNGMEVCREVRGSYNIPIIMLTAKSDVSDKVKGLDIGANDYMTKPFAIEELLARIRVIERNNISSSCKYDEIKFKDIVMNNSTHQVLRNGKKIDLTKKEYDLLETLLINKNIVLTREQLIEKIWGYDYEGDTNVVDVFIRYLRSKIDDDFENKIITTVRGVGYVINEN</sequence>
<evidence type="ECO:0000256" key="8">
    <source>
        <dbReference type="PROSITE-ProRule" id="PRU00169"/>
    </source>
</evidence>
<evidence type="ECO:0000313" key="12">
    <source>
        <dbReference type="EMBL" id="AGK96257.1"/>
    </source>
</evidence>
<dbReference type="InterPro" id="IPR016032">
    <property type="entry name" value="Sig_transdc_resp-reg_C-effctor"/>
</dbReference>
<dbReference type="SMART" id="SM00448">
    <property type="entry name" value="REC"/>
    <property type="match status" value="1"/>
</dbReference>
<dbReference type="Proteomes" id="UP000013523">
    <property type="component" value="Chromosome"/>
</dbReference>
<evidence type="ECO:0000256" key="3">
    <source>
        <dbReference type="ARBA" id="ARBA00023012"/>
    </source>
</evidence>
<dbReference type="CDD" id="cd00383">
    <property type="entry name" value="trans_reg_C"/>
    <property type="match status" value="1"/>
</dbReference>
<evidence type="ECO:0000256" key="7">
    <source>
        <dbReference type="ARBA" id="ARBA00024867"/>
    </source>
</evidence>
<reference evidence="12 13" key="1">
    <citation type="submission" date="2012-01" db="EMBL/GenBank/DDBJ databases">
        <title>Complete sequence of chromosome of Clostridium pasteurianum BC1.</title>
        <authorList>
            <consortium name="US DOE Joint Genome Institute"/>
            <person name="Lucas S."/>
            <person name="Han J."/>
            <person name="Lapidus A."/>
            <person name="Cheng J.-F."/>
            <person name="Goodwin L."/>
            <person name="Pitluck S."/>
            <person name="Peters L."/>
            <person name="Mikhailova N."/>
            <person name="Teshima H."/>
            <person name="Detter J.C."/>
            <person name="Han C."/>
            <person name="Tapia R."/>
            <person name="Land M."/>
            <person name="Hauser L."/>
            <person name="Kyrpides N."/>
            <person name="Ivanova N."/>
            <person name="Pagani I."/>
            <person name="Dunn J."/>
            <person name="Taghavi S."/>
            <person name="Francis A."/>
            <person name="van der Lelie D."/>
            <person name="Woyke T."/>
        </authorList>
    </citation>
    <scope>NUCLEOTIDE SEQUENCE [LARGE SCALE GENOMIC DNA]</scope>
    <source>
        <strain evidence="12 13">BC1</strain>
    </source>
</reference>
<dbReference type="GO" id="GO:0000156">
    <property type="term" value="F:phosphorelay response regulator activity"/>
    <property type="evidence" value="ECO:0007669"/>
    <property type="project" value="TreeGrafter"/>
</dbReference>
<dbReference type="RefSeq" id="WP_015614580.1">
    <property type="nucleotide sequence ID" value="NC_021182.1"/>
</dbReference>
<keyword evidence="2 8" id="KW-0597">Phosphoprotein</keyword>
<dbReference type="FunFam" id="1.10.10.10:FF:000005">
    <property type="entry name" value="Two-component system response regulator"/>
    <property type="match status" value="1"/>
</dbReference>
<accession>R4JZJ8</accession>
<dbReference type="Gene3D" id="1.10.10.10">
    <property type="entry name" value="Winged helix-like DNA-binding domain superfamily/Winged helix DNA-binding domain"/>
    <property type="match status" value="1"/>
</dbReference>
<dbReference type="InterPro" id="IPR001867">
    <property type="entry name" value="OmpR/PhoB-type_DNA-bd"/>
</dbReference>
<feature type="domain" description="OmpR/PhoB-type" evidence="11">
    <location>
        <begin position="128"/>
        <end position="226"/>
    </location>
</feature>
<dbReference type="GO" id="GO:0000976">
    <property type="term" value="F:transcription cis-regulatory region binding"/>
    <property type="evidence" value="ECO:0007669"/>
    <property type="project" value="TreeGrafter"/>
</dbReference>
<dbReference type="PROSITE" id="PS51755">
    <property type="entry name" value="OMPR_PHOB"/>
    <property type="match status" value="1"/>
</dbReference>
<organism evidence="12 13">
    <name type="scientific">Clostridium pasteurianum BC1</name>
    <dbReference type="NCBI Taxonomy" id="86416"/>
    <lineage>
        <taxon>Bacteria</taxon>
        <taxon>Bacillati</taxon>
        <taxon>Bacillota</taxon>
        <taxon>Clostridia</taxon>
        <taxon>Eubacteriales</taxon>
        <taxon>Clostridiaceae</taxon>
        <taxon>Clostridium</taxon>
    </lineage>
</organism>
<dbReference type="SUPFAM" id="SSF46894">
    <property type="entry name" value="C-terminal effector domain of the bipartite response regulators"/>
    <property type="match status" value="1"/>
</dbReference>
<dbReference type="Gene3D" id="3.40.50.2300">
    <property type="match status" value="1"/>
</dbReference>
<evidence type="ECO:0000256" key="9">
    <source>
        <dbReference type="PROSITE-ProRule" id="PRU01091"/>
    </source>
</evidence>
<dbReference type="GO" id="GO:0005829">
    <property type="term" value="C:cytosol"/>
    <property type="evidence" value="ECO:0007669"/>
    <property type="project" value="TreeGrafter"/>
</dbReference>
<keyword evidence="4" id="KW-0805">Transcription regulation</keyword>
<evidence type="ECO:0000256" key="4">
    <source>
        <dbReference type="ARBA" id="ARBA00023015"/>
    </source>
</evidence>
<dbReference type="GO" id="GO:0032993">
    <property type="term" value="C:protein-DNA complex"/>
    <property type="evidence" value="ECO:0007669"/>
    <property type="project" value="TreeGrafter"/>
</dbReference>
<dbReference type="HOGENOM" id="CLU_000445_30_1_9"/>
<evidence type="ECO:0000256" key="1">
    <source>
        <dbReference type="ARBA" id="ARBA00018672"/>
    </source>
</evidence>
<dbReference type="OrthoDB" id="9790442at2"/>
<dbReference type="PATRIC" id="fig|86416.3.peg.1269"/>
<protein>
    <recommendedName>
        <fullName evidence="1">Stage 0 sporulation protein A homolog</fullName>
    </recommendedName>
</protein>
<keyword evidence="13" id="KW-1185">Reference proteome</keyword>
<evidence type="ECO:0000256" key="6">
    <source>
        <dbReference type="ARBA" id="ARBA00023163"/>
    </source>
</evidence>
<dbReference type="InterPro" id="IPR001789">
    <property type="entry name" value="Sig_transdc_resp-reg_receiver"/>
</dbReference>
<evidence type="ECO:0000259" key="11">
    <source>
        <dbReference type="PROSITE" id="PS51755"/>
    </source>
</evidence>
<dbReference type="SUPFAM" id="SSF52172">
    <property type="entry name" value="CheY-like"/>
    <property type="match status" value="1"/>
</dbReference>
<dbReference type="SMART" id="SM00862">
    <property type="entry name" value="Trans_reg_C"/>
    <property type="match status" value="1"/>
</dbReference>
<dbReference type="AlphaFoldDB" id="R4JZJ8"/>
<dbReference type="PROSITE" id="PS50110">
    <property type="entry name" value="RESPONSE_REGULATORY"/>
    <property type="match status" value="1"/>
</dbReference>
<dbReference type="EMBL" id="CP003261">
    <property type="protein sequence ID" value="AGK96257.1"/>
    <property type="molecule type" value="Genomic_DNA"/>
</dbReference>
<dbReference type="eggNOG" id="COG0745">
    <property type="taxonomic scope" value="Bacteria"/>
</dbReference>
<dbReference type="STRING" id="86416.Clopa_1269"/>
<feature type="modified residue" description="4-aspartylphosphate" evidence="8">
    <location>
        <position position="54"/>
    </location>
</feature>
<dbReference type="InterPro" id="IPR011006">
    <property type="entry name" value="CheY-like_superfamily"/>
</dbReference>
<keyword evidence="5 9" id="KW-0238">DNA-binding</keyword>
<dbReference type="InterPro" id="IPR039420">
    <property type="entry name" value="WalR-like"/>
</dbReference>
<feature type="DNA-binding region" description="OmpR/PhoB-type" evidence="9">
    <location>
        <begin position="128"/>
        <end position="226"/>
    </location>
</feature>
<dbReference type="Pfam" id="PF00072">
    <property type="entry name" value="Response_reg"/>
    <property type="match status" value="1"/>
</dbReference>
<evidence type="ECO:0000256" key="2">
    <source>
        <dbReference type="ARBA" id="ARBA00022553"/>
    </source>
</evidence>
<dbReference type="InterPro" id="IPR036388">
    <property type="entry name" value="WH-like_DNA-bd_sf"/>
</dbReference>
<comment type="function">
    <text evidence="7">May play the central regulatory role in sporulation. It may be an element of the effector pathway responsible for the activation of sporulation genes in response to nutritional stress. Spo0A may act in concert with spo0H (a sigma factor) to control the expression of some genes that are critical to the sporulation process.</text>
</comment>